<name>A0A318YJN4_ASPNB</name>
<dbReference type="Pfam" id="PF04082">
    <property type="entry name" value="Fungal_trans"/>
    <property type="match status" value="1"/>
</dbReference>
<dbReference type="AlphaFoldDB" id="A0A318YJN4"/>
<dbReference type="InterPro" id="IPR051089">
    <property type="entry name" value="prtT"/>
</dbReference>
<evidence type="ECO:0000313" key="11">
    <source>
        <dbReference type="Proteomes" id="UP000247647"/>
    </source>
</evidence>
<dbReference type="GO" id="GO:0000981">
    <property type="term" value="F:DNA-binding transcription factor activity, RNA polymerase II-specific"/>
    <property type="evidence" value="ECO:0007669"/>
    <property type="project" value="InterPro"/>
</dbReference>
<comment type="subcellular location">
    <subcellularLocation>
        <location evidence="1">Nucleus</location>
    </subcellularLocation>
</comment>
<keyword evidence="6" id="KW-0804">Transcription</keyword>
<evidence type="ECO:0000256" key="2">
    <source>
        <dbReference type="ARBA" id="ARBA00022723"/>
    </source>
</evidence>
<reference evidence="10" key="1">
    <citation type="submission" date="2016-12" db="EMBL/GenBank/DDBJ databases">
        <title>The genomes of Aspergillus section Nigri reveals drivers in fungal speciation.</title>
        <authorList>
            <consortium name="DOE Joint Genome Institute"/>
            <person name="Vesth T.C."/>
            <person name="Nybo J."/>
            <person name="Theobald S."/>
            <person name="Brandl J."/>
            <person name="Frisvad J.C."/>
            <person name="Nielsen K.F."/>
            <person name="Lyhne E.K."/>
            <person name="Kogle M.E."/>
            <person name="Kuo A."/>
            <person name="Riley R."/>
            <person name="Clum A."/>
            <person name="Nolan M."/>
            <person name="Lipzen A."/>
            <person name="Salamov A."/>
            <person name="Henrissat B."/>
            <person name="Wiebenga A."/>
            <person name="De Vries R.P."/>
            <person name="Grigoriev I.V."/>
            <person name="Mortensen U.H."/>
            <person name="Andersen M.R."/>
            <person name="Baker S.E."/>
        </authorList>
    </citation>
    <scope>NUCLEOTIDE SEQUENCE [LARGE SCALE GENOMIC DNA]</scope>
    <source>
        <strain evidence="10">CBS 115656</strain>
    </source>
</reference>
<keyword evidence="5" id="KW-0238">DNA-binding</keyword>
<dbReference type="InterPro" id="IPR007219">
    <property type="entry name" value="XnlR_reg_dom"/>
</dbReference>
<dbReference type="PROSITE" id="PS00463">
    <property type="entry name" value="ZN2_CY6_FUNGAL_1"/>
    <property type="match status" value="1"/>
</dbReference>
<evidence type="ECO:0000256" key="1">
    <source>
        <dbReference type="ARBA" id="ARBA00004123"/>
    </source>
</evidence>
<dbReference type="InterPro" id="IPR001138">
    <property type="entry name" value="Zn2Cys6_DnaBD"/>
</dbReference>
<evidence type="ECO:0000256" key="4">
    <source>
        <dbReference type="ARBA" id="ARBA00023015"/>
    </source>
</evidence>
<evidence type="ECO:0000256" key="5">
    <source>
        <dbReference type="ARBA" id="ARBA00023125"/>
    </source>
</evidence>
<evidence type="ECO:0000256" key="3">
    <source>
        <dbReference type="ARBA" id="ARBA00022833"/>
    </source>
</evidence>
<dbReference type="CDD" id="cd12148">
    <property type="entry name" value="fungal_TF_MHR"/>
    <property type="match status" value="1"/>
</dbReference>
<dbReference type="GO" id="GO:0009893">
    <property type="term" value="P:positive regulation of metabolic process"/>
    <property type="evidence" value="ECO:0007669"/>
    <property type="project" value="UniProtKB-ARBA"/>
</dbReference>
<keyword evidence="2" id="KW-0479">Metal-binding</keyword>
<dbReference type="PANTHER" id="PTHR31845:SF18">
    <property type="entry name" value="ZN(II)2CYS6 TRANSCRIPTION FACTOR (EUROFUNG)"/>
    <property type="match status" value="1"/>
</dbReference>
<dbReference type="EMBL" id="KZ821458">
    <property type="protein sequence ID" value="PYH34675.1"/>
    <property type="molecule type" value="Genomic_DNA"/>
</dbReference>
<organism evidence="10 11">
    <name type="scientific">Aspergillus neoniger (strain CBS 115656)</name>
    <dbReference type="NCBI Taxonomy" id="1448310"/>
    <lineage>
        <taxon>Eukaryota</taxon>
        <taxon>Fungi</taxon>
        <taxon>Dikarya</taxon>
        <taxon>Ascomycota</taxon>
        <taxon>Pezizomycotina</taxon>
        <taxon>Eurotiomycetes</taxon>
        <taxon>Eurotiomycetidae</taxon>
        <taxon>Eurotiales</taxon>
        <taxon>Aspergillaceae</taxon>
        <taxon>Aspergillus</taxon>
        <taxon>Aspergillus subgen. Circumdati</taxon>
    </lineage>
</organism>
<feature type="region of interest" description="Disordered" evidence="8">
    <location>
        <begin position="90"/>
        <end position="146"/>
    </location>
</feature>
<dbReference type="GeneID" id="37128444"/>
<dbReference type="PANTHER" id="PTHR31845">
    <property type="entry name" value="FINGER DOMAIN PROTEIN, PUTATIVE-RELATED"/>
    <property type="match status" value="1"/>
</dbReference>
<evidence type="ECO:0000259" key="9">
    <source>
        <dbReference type="PROSITE" id="PS00463"/>
    </source>
</evidence>
<gene>
    <name evidence="10" type="ORF">BO87DRAFT_406293</name>
</gene>
<keyword evidence="3" id="KW-0862">Zinc</keyword>
<dbReference type="OrthoDB" id="1600564at2759"/>
<protein>
    <submittedName>
        <fullName evidence="10">C6 transcription factor</fullName>
    </submittedName>
</protein>
<keyword evidence="4" id="KW-0805">Transcription regulation</keyword>
<dbReference type="Gene3D" id="4.10.240.10">
    <property type="entry name" value="Zn(2)-C6 fungal-type DNA-binding domain"/>
    <property type="match status" value="1"/>
</dbReference>
<accession>A0A318YJN4</accession>
<sequence length="656" mass="71757">METRGPTPGSGSYGKACRQCSKAKCRCVARPDGAGCERCLRLKKQCQPSEPTRRKPHRKTESGAQIAKLEGRIDSLTTMLQSVAHATGVSSNLQTSSNASTSDDISNLATTGTNTDRVLVPPSLTTAPSLSTTTPSSSNHSSQPSVSLPPLYELNLDQAAWYFNRFATNMLPCFPFIRLPPSTSTHQLHETQPFLLEAIIAVATPSTQEKLARADRLKSRLTKSAMLENQSSIDMLLSILTYIAWSTDPFVKRASNLSRMIMLAMSMVYDLQLDKKPPPPPEVPIIAKMAPGLGGPEQSASDHSLQEILEQHRAVLACFVLSSIISSTFRRTATLPWTSQMEQALNLIETKKEHPSDEYFTIQIRLQILAQKALCLRDPDETNSSTTSTTTPPATTMYLKVLHNQLTDLQSSIPPQLPNQRALLHLQTHYTSLLLHETPRLTSSSTPLLSPATTTTTTNPIPHPLTTLIHSLQAIKSWLSTFQTLPAQTITGFPFFMWFQLVRCIVLLKHLSTFEDPAWDRDAVRQEVDMLELLEWMGEKAEMASVEAGETSEDDLFRRVGRMLRLARGWVVRKVRGEVDGWVPGDGSSNGDMVGSGVGDGSGGSGEGSSSGSGGDSSSGMMGMKLDMTDMAWMHALESGDGGWLEEALGWSPLNF</sequence>
<dbReference type="GO" id="GO:0005634">
    <property type="term" value="C:nucleus"/>
    <property type="evidence" value="ECO:0007669"/>
    <property type="project" value="UniProtKB-SubCell"/>
</dbReference>
<feature type="domain" description="Zn(2)-C6 fungal-type" evidence="9">
    <location>
        <begin position="16"/>
        <end position="46"/>
    </location>
</feature>
<evidence type="ECO:0000313" key="10">
    <source>
        <dbReference type="EMBL" id="PYH34675.1"/>
    </source>
</evidence>
<feature type="compositionally biased region" description="Low complexity" evidence="8">
    <location>
        <begin position="121"/>
        <end position="146"/>
    </location>
</feature>
<dbReference type="Proteomes" id="UP000247647">
    <property type="component" value="Unassembled WGS sequence"/>
</dbReference>
<feature type="region of interest" description="Disordered" evidence="8">
    <location>
        <begin position="46"/>
        <end position="65"/>
    </location>
</feature>
<evidence type="ECO:0000256" key="6">
    <source>
        <dbReference type="ARBA" id="ARBA00023163"/>
    </source>
</evidence>
<proteinExistence type="predicted"/>
<dbReference type="GO" id="GO:0008270">
    <property type="term" value="F:zinc ion binding"/>
    <property type="evidence" value="ECO:0007669"/>
    <property type="project" value="InterPro"/>
</dbReference>
<dbReference type="RefSeq" id="XP_025480153.1">
    <property type="nucleotide sequence ID" value="XM_025625988.1"/>
</dbReference>
<dbReference type="GO" id="GO:0006351">
    <property type="term" value="P:DNA-templated transcription"/>
    <property type="evidence" value="ECO:0007669"/>
    <property type="project" value="InterPro"/>
</dbReference>
<feature type="region of interest" description="Disordered" evidence="8">
    <location>
        <begin position="582"/>
        <end position="622"/>
    </location>
</feature>
<evidence type="ECO:0000256" key="8">
    <source>
        <dbReference type="SAM" id="MobiDB-lite"/>
    </source>
</evidence>
<feature type="compositionally biased region" description="Gly residues" evidence="8">
    <location>
        <begin position="594"/>
        <end position="617"/>
    </location>
</feature>
<keyword evidence="7" id="KW-0539">Nucleus</keyword>
<keyword evidence="11" id="KW-1185">Reference proteome</keyword>
<feature type="compositionally biased region" description="Polar residues" evidence="8">
    <location>
        <begin position="90"/>
        <end position="116"/>
    </location>
</feature>
<evidence type="ECO:0000256" key="7">
    <source>
        <dbReference type="ARBA" id="ARBA00023242"/>
    </source>
</evidence>
<dbReference type="InterPro" id="IPR036864">
    <property type="entry name" value="Zn2-C6_fun-type_DNA-bd_sf"/>
</dbReference>
<dbReference type="GO" id="GO:0000976">
    <property type="term" value="F:transcription cis-regulatory region binding"/>
    <property type="evidence" value="ECO:0007669"/>
    <property type="project" value="TreeGrafter"/>
</dbReference>